<name>A0A1I7Z900_9BILA</name>
<keyword evidence="1" id="KW-1185">Reference proteome</keyword>
<protein>
    <submittedName>
        <fullName evidence="2">Chemokine (C-C motif) ligand 14</fullName>
    </submittedName>
</protein>
<sequence length="23" mass="2349">MVSKFTLVAVVALVALVTADGPF</sequence>
<proteinExistence type="predicted"/>
<dbReference type="WBParaSite" id="L893_g23979.t1">
    <property type="protein sequence ID" value="L893_g23979.t1"/>
    <property type="gene ID" value="L893_g23979"/>
</dbReference>
<organism evidence="1 2">
    <name type="scientific">Steinernema glaseri</name>
    <dbReference type="NCBI Taxonomy" id="37863"/>
    <lineage>
        <taxon>Eukaryota</taxon>
        <taxon>Metazoa</taxon>
        <taxon>Ecdysozoa</taxon>
        <taxon>Nematoda</taxon>
        <taxon>Chromadorea</taxon>
        <taxon>Rhabditida</taxon>
        <taxon>Tylenchina</taxon>
        <taxon>Panagrolaimomorpha</taxon>
        <taxon>Strongyloidoidea</taxon>
        <taxon>Steinernematidae</taxon>
        <taxon>Steinernema</taxon>
    </lineage>
</organism>
<dbReference type="Proteomes" id="UP000095287">
    <property type="component" value="Unplaced"/>
</dbReference>
<reference evidence="2" key="1">
    <citation type="submission" date="2016-11" db="UniProtKB">
        <authorList>
            <consortium name="WormBaseParasite"/>
        </authorList>
    </citation>
    <scope>IDENTIFICATION</scope>
</reference>
<evidence type="ECO:0000313" key="1">
    <source>
        <dbReference type="Proteomes" id="UP000095287"/>
    </source>
</evidence>
<evidence type="ECO:0000313" key="2">
    <source>
        <dbReference type="WBParaSite" id="L893_g23979.t1"/>
    </source>
</evidence>
<accession>A0A1I7Z900</accession>
<dbReference type="AlphaFoldDB" id="A0A1I7Z900"/>